<name>A0A1I3TLM3_9GAMM</name>
<proteinExistence type="predicted"/>
<organism evidence="6 7">
    <name type="scientific">Xenorhabdus mauleonii</name>
    <dbReference type="NCBI Taxonomy" id="351675"/>
    <lineage>
        <taxon>Bacteria</taxon>
        <taxon>Pseudomonadati</taxon>
        <taxon>Pseudomonadota</taxon>
        <taxon>Gammaproteobacteria</taxon>
        <taxon>Enterobacterales</taxon>
        <taxon>Morganellaceae</taxon>
        <taxon>Xenorhabdus</taxon>
    </lineage>
</organism>
<dbReference type="InterPro" id="IPR036390">
    <property type="entry name" value="WH_DNA-bd_sf"/>
</dbReference>
<dbReference type="AlphaFoldDB" id="A0A1I3TLM3"/>
<dbReference type="PROSITE" id="PS50995">
    <property type="entry name" value="HTH_MARR_2"/>
    <property type="match status" value="1"/>
</dbReference>
<keyword evidence="3" id="KW-0804">Transcription</keyword>
<dbReference type="GO" id="GO:0003677">
    <property type="term" value="F:DNA binding"/>
    <property type="evidence" value="ECO:0007669"/>
    <property type="project" value="UniProtKB-KW"/>
</dbReference>
<protein>
    <submittedName>
        <fullName evidence="5">MarR family transcriptional regulator</fullName>
    </submittedName>
    <submittedName>
        <fullName evidence="6">Transcriptional regulator, MarR family</fullName>
    </submittedName>
</protein>
<dbReference type="GO" id="GO:0003700">
    <property type="term" value="F:DNA-binding transcription factor activity"/>
    <property type="evidence" value="ECO:0007669"/>
    <property type="project" value="InterPro"/>
</dbReference>
<evidence type="ECO:0000256" key="2">
    <source>
        <dbReference type="ARBA" id="ARBA00023125"/>
    </source>
</evidence>
<dbReference type="STRING" id="351675.SAMN05421680_11474"/>
<dbReference type="SUPFAM" id="SSF46785">
    <property type="entry name" value="Winged helix' DNA-binding domain"/>
    <property type="match status" value="1"/>
</dbReference>
<dbReference type="Proteomes" id="UP000224607">
    <property type="component" value="Unassembled WGS sequence"/>
</dbReference>
<dbReference type="InterPro" id="IPR036388">
    <property type="entry name" value="WH-like_DNA-bd_sf"/>
</dbReference>
<dbReference type="RefSeq" id="WP_244590718.1">
    <property type="nucleotide sequence ID" value="NZ_CAWNQB010000016.1"/>
</dbReference>
<accession>A0A1I3TLM3</accession>
<dbReference type="Proteomes" id="UP000198919">
    <property type="component" value="Unassembled WGS sequence"/>
</dbReference>
<evidence type="ECO:0000256" key="1">
    <source>
        <dbReference type="ARBA" id="ARBA00023015"/>
    </source>
</evidence>
<evidence type="ECO:0000313" key="6">
    <source>
        <dbReference type="EMBL" id="SFJ71423.1"/>
    </source>
</evidence>
<dbReference type="PANTHER" id="PTHR35790:SF4">
    <property type="entry name" value="HTH-TYPE TRANSCRIPTIONAL REGULATOR PCHR"/>
    <property type="match status" value="1"/>
</dbReference>
<reference evidence="6" key="1">
    <citation type="submission" date="2016-10" db="EMBL/GenBank/DDBJ databases">
        <authorList>
            <person name="de Groot N.N."/>
        </authorList>
    </citation>
    <scope>NUCLEOTIDE SEQUENCE [LARGE SCALE GENOMIC DNA]</scope>
    <source>
        <strain evidence="6">DSM 17908</strain>
    </source>
</reference>
<keyword evidence="2" id="KW-0238">DNA-binding</keyword>
<evidence type="ECO:0000313" key="8">
    <source>
        <dbReference type="Proteomes" id="UP000224607"/>
    </source>
</evidence>
<reference evidence="5 8" key="3">
    <citation type="journal article" date="2017" name="Nat. Microbiol.">
        <title>Natural product diversity associated with the nematode symbionts Photorhabdus and Xenorhabdus.</title>
        <authorList>
            <person name="Tobias N.J."/>
            <person name="Wolff H."/>
            <person name="Djahanschiri B."/>
            <person name="Grundmann F."/>
            <person name="Kronenwerth M."/>
            <person name="Shi Y.M."/>
            <person name="Simonyi S."/>
            <person name="Grun P."/>
            <person name="Shapiro-Ilan D."/>
            <person name="Pidot S.J."/>
            <person name="Stinear T.P."/>
            <person name="Ebersberger I."/>
            <person name="Bode H.B."/>
        </authorList>
    </citation>
    <scope>NUCLEOTIDE SEQUENCE [LARGE SCALE GENOMIC DNA]</scope>
    <source>
        <strain evidence="5 8">DSM 17908</strain>
    </source>
</reference>
<reference evidence="7" key="2">
    <citation type="submission" date="2016-10" db="EMBL/GenBank/DDBJ databases">
        <authorList>
            <person name="Varghese N."/>
            <person name="Submissions S."/>
        </authorList>
    </citation>
    <scope>NUCLEOTIDE SEQUENCE [LARGE SCALE GENOMIC DNA]</scope>
    <source>
        <strain evidence="7">DSM 17908</strain>
    </source>
</reference>
<dbReference type="InterPro" id="IPR000835">
    <property type="entry name" value="HTH_MarR-typ"/>
</dbReference>
<keyword evidence="8" id="KW-1185">Reference proteome</keyword>
<sequence length="156" mass="18047">MINRTTCQREILAAVNHLMQLKESVKKGHDEEKLREYGLNGYSLSELHVIQCIGKAGLLNITAISQTMQMTKGAISKICAKLLQRALVEKLKLVDNQKEIYFNLTPEGKQIFSAHEKLHQQVESNWLKILENYSDEEQRVIKRFIMDIAYAMERNQ</sequence>
<evidence type="ECO:0000313" key="5">
    <source>
        <dbReference type="EMBL" id="PHM37066.1"/>
    </source>
</evidence>
<dbReference type="SMART" id="SM00347">
    <property type="entry name" value="HTH_MARR"/>
    <property type="match status" value="1"/>
</dbReference>
<dbReference type="InterPro" id="IPR052067">
    <property type="entry name" value="Metal_resp_HTH_trans_reg"/>
</dbReference>
<keyword evidence="1" id="KW-0805">Transcription regulation</keyword>
<gene>
    <name evidence="6" type="ORF">SAMN05421680_11474</name>
    <name evidence="5" type="ORF">Xmau_03990</name>
</gene>
<evidence type="ECO:0000256" key="3">
    <source>
        <dbReference type="ARBA" id="ARBA00023163"/>
    </source>
</evidence>
<dbReference type="EMBL" id="FORG01000014">
    <property type="protein sequence ID" value="SFJ71423.1"/>
    <property type="molecule type" value="Genomic_DNA"/>
</dbReference>
<feature type="domain" description="HTH marR-type" evidence="4">
    <location>
        <begin position="8"/>
        <end position="150"/>
    </location>
</feature>
<dbReference type="Gene3D" id="1.10.10.10">
    <property type="entry name" value="Winged helix-like DNA-binding domain superfamily/Winged helix DNA-binding domain"/>
    <property type="match status" value="1"/>
</dbReference>
<evidence type="ECO:0000259" key="4">
    <source>
        <dbReference type="PROSITE" id="PS50995"/>
    </source>
</evidence>
<dbReference type="Pfam" id="PF01047">
    <property type="entry name" value="MarR"/>
    <property type="match status" value="1"/>
</dbReference>
<dbReference type="EMBL" id="NITY01000023">
    <property type="protein sequence ID" value="PHM37066.1"/>
    <property type="molecule type" value="Genomic_DNA"/>
</dbReference>
<evidence type="ECO:0000313" key="7">
    <source>
        <dbReference type="Proteomes" id="UP000198919"/>
    </source>
</evidence>
<dbReference type="PANTHER" id="PTHR35790">
    <property type="entry name" value="HTH-TYPE TRANSCRIPTIONAL REGULATOR PCHR"/>
    <property type="match status" value="1"/>
</dbReference>